<dbReference type="AlphaFoldDB" id="A0AAJ0DIE2"/>
<sequence length="481" mass="53152">MELMGDADQPSTFKCMLTVLHAIIAIGSLHQARSGLNSALLLSHDYLALHRFAISQYNTAIEGLRLYIDEHGSNSDANVVLLTCLLFVGFELLQANVPLAMNHLQNVLNIVVERFPRTLEDYTAHKQTPPATTSDHLIDELIPACARLDYGSTMFGKRYPLLDLVRDDNVLVRDAGVPASFDTAVEARSYLELMASGVFRLRGDLVRLAEQACLQSDSAPTEFYQQQCYVKALSRSVALGCEENSIHIRKQALECGIAAVHEALEAPAVLFEDPVDRAAMAVEIECIQIWFLITTCRETHQVTSDNFDALFAKAIDLAGKYIQSTAPTPGLQPKRAFSLEPGILPTVFLVAEKCRDPIIRRRAAALMREGCMQEAMWDGTPYATFANRLAEIEDSMAESMNESALRQTSAASRSAGSPHHVSEKARFSDTVLVCDSSKLEDARLICARYRHGSEGEIEITEHGVDLTGDEDYLHDIAYGWV</sequence>
<keyword evidence="1" id="KW-0479">Metal-binding</keyword>
<feature type="region of interest" description="Disordered" evidence="7">
    <location>
        <begin position="398"/>
        <end position="422"/>
    </location>
</feature>
<feature type="compositionally biased region" description="Polar residues" evidence="7">
    <location>
        <begin position="398"/>
        <end position="415"/>
    </location>
</feature>
<dbReference type="InterPro" id="IPR021858">
    <property type="entry name" value="Fun_TF"/>
</dbReference>
<comment type="caution">
    <text evidence="8">The sequence shown here is derived from an EMBL/GenBank/DDBJ whole genome shotgun (WGS) entry which is preliminary data.</text>
</comment>
<evidence type="ECO:0000256" key="4">
    <source>
        <dbReference type="ARBA" id="ARBA00023125"/>
    </source>
</evidence>
<dbReference type="GO" id="GO:0046872">
    <property type="term" value="F:metal ion binding"/>
    <property type="evidence" value="ECO:0007669"/>
    <property type="project" value="UniProtKB-KW"/>
</dbReference>
<protein>
    <submittedName>
        <fullName evidence="8">Uncharacterized protein</fullName>
    </submittedName>
</protein>
<evidence type="ECO:0000256" key="3">
    <source>
        <dbReference type="ARBA" id="ARBA00023015"/>
    </source>
</evidence>
<keyword evidence="4" id="KW-0238">DNA-binding</keyword>
<dbReference type="InterPro" id="IPR052360">
    <property type="entry name" value="Transcr_Regulatory_Proteins"/>
</dbReference>
<dbReference type="GO" id="GO:0003677">
    <property type="term" value="F:DNA binding"/>
    <property type="evidence" value="ECO:0007669"/>
    <property type="project" value="UniProtKB-KW"/>
</dbReference>
<proteinExistence type="predicted"/>
<organism evidence="8 9">
    <name type="scientific">Extremus antarcticus</name>
    <dbReference type="NCBI Taxonomy" id="702011"/>
    <lineage>
        <taxon>Eukaryota</taxon>
        <taxon>Fungi</taxon>
        <taxon>Dikarya</taxon>
        <taxon>Ascomycota</taxon>
        <taxon>Pezizomycotina</taxon>
        <taxon>Dothideomycetes</taxon>
        <taxon>Dothideomycetidae</taxon>
        <taxon>Mycosphaerellales</taxon>
        <taxon>Extremaceae</taxon>
        <taxon>Extremus</taxon>
    </lineage>
</organism>
<keyword evidence="3" id="KW-0805">Transcription regulation</keyword>
<evidence type="ECO:0000256" key="1">
    <source>
        <dbReference type="ARBA" id="ARBA00022723"/>
    </source>
</evidence>
<dbReference type="Proteomes" id="UP001271007">
    <property type="component" value="Unassembled WGS sequence"/>
</dbReference>
<evidence type="ECO:0000256" key="5">
    <source>
        <dbReference type="ARBA" id="ARBA00023163"/>
    </source>
</evidence>
<evidence type="ECO:0000313" key="8">
    <source>
        <dbReference type="EMBL" id="KAK3050976.1"/>
    </source>
</evidence>
<accession>A0AAJ0DIE2</accession>
<reference evidence="8" key="1">
    <citation type="submission" date="2023-04" db="EMBL/GenBank/DDBJ databases">
        <title>Black Yeasts Isolated from many extreme environments.</title>
        <authorList>
            <person name="Coleine C."/>
            <person name="Stajich J.E."/>
            <person name="Selbmann L."/>
        </authorList>
    </citation>
    <scope>NUCLEOTIDE SEQUENCE</scope>
    <source>
        <strain evidence="8">CCFEE 5312</strain>
    </source>
</reference>
<evidence type="ECO:0000256" key="7">
    <source>
        <dbReference type="SAM" id="MobiDB-lite"/>
    </source>
</evidence>
<gene>
    <name evidence="8" type="ORF">LTR09_007725</name>
</gene>
<name>A0AAJ0DIE2_9PEZI</name>
<keyword evidence="5" id="KW-0804">Transcription</keyword>
<evidence type="ECO:0000256" key="2">
    <source>
        <dbReference type="ARBA" id="ARBA00022833"/>
    </source>
</evidence>
<keyword evidence="6" id="KW-0539">Nucleus</keyword>
<evidence type="ECO:0000313" key="9">
    <source>
        <dbReference type="Proteomes" id="UP001271007"/>
    </source>
</evidence>
<keyword evidence="2" id="KW-0862">Zinc</keyword>
<evidence type="ECO:0000256" key="6">
    <source>
        <dbReference type="ARBA" id="ARBA00023242"/>
    </source>
</evidence>
<dbReference type="Pfam" id="PF11951">
    <property type="entry name" value="Fungal_trans_2"/>
    <property type="match status" value="1"/>
</dbReference>
<keyword evidence="9" id="KW-1185">Reference proteome</keyword>
<dbReference type="PANTHER" id="PTHR36206">
    <property type="entry name" value="ASPERCRYPTIN BIOSYNTHESIS CLUSTER-SPECIFIC TRANSCRIPTION REGULATOR ATNN-RELATED"/>
    <property type="match status" value="1"/>
</dbReference>
<dbReference type="PANTHER" id="PTHR36206:SF12">
    <property type="entry name" value="ASPERCRYPTIN BIOSYNTHESIS CLUSTER-SPECIFIC TRANSCRIPTION REGULATOR ATNN-RELATED"/>
    <property type="match status" value="1"/>
</dbReference>
<dbReference type="EMBL" id="JAWDJX010000028">
    <property type="protein sequence ID" value="KAK3050976.1"/>
    <property type="molecule type" value="Genomic_DNA"/>
</dbReference>